<dbReference type="EMBL" id="CP014229">
    <property type="protein sequence ID" value="AMD89802.1"/>
    <property type="molecule type" value="Genomic_DNA"/>
</dbReference>
<name>A0A0X8JJM1_9BACT</name>
<evidence type="ECO:0000313" key="1">
    <source>
        <dbReference type="EMBL" id="AMD89802.1"/>
    </source>
</evidence>
<organism evidence="1 2">
    <name type="scientific">Desulfovibrio fairfieldensis</name>
    <dbReference type="NCBI Taxonomy" id="44742"/>
    <lineage>
        <taxon>Bacteria</taxon>
        <taxon>Pseudomonadati</taxon>
        <taxon>Thermodesulfobacteriota</taxon>
        <taxon>Desulfovibrionia</taxon>
        <taxon>Desulfovibrionales</taxon>
        <taxon>Desulfovibrionaceae</taxon>
        <taxon>Desulfovibrio</taxon>
    </lineage>
</organism>
<proteinExistence type="predicted"/>
<evidence type="ECO:0000313" key="2">
    <source>
        <dbReference type="Proteomes" id="UP000069241"/>
    </source>
</evidence>
<protein>
    <submittedName>
        <fullName evidence="1">Uncharacterized protein</fullName>
    </submittedName>
</protein>
<sequence length="61" mass="6701">MYKTVDPALGLSMDKDYGGIQLLSKAFLLAVVNGEVDARALLEEELASRGYDKDGHWIGCR</sequence>
<accession>A0A0X8JJM1</accession>
<reference evidence="2" key="1">
    <citation type="submission" date="2016-02" db="EMBL/GenBank/DDBJ databases">
        <authorList>
            <person name="Holder M.E."/>
            <person name="Ajami N.J."/>
            <person name="Petrosino J.F."/>
        </authorList>
    </citation>
    <scope>NUCLEOTIDE SEQUENCE [LARGE SCALE GENOMIC DNA]</scope>
    <source>
        <strain evidence="2">CCUG 45958</strain>
    </source>
</reference>
<dbReference type="STRING" id="44742.AXF13_06585"/>
<gene>
    <name evidence="1" type="ORF">AXF13_06585</name>
</gene>
<keyword evidence="2" id="KW-1185">Reference proteome</keyword>
<dbReference type="KEGG" id="dfi:AXF13_06585"/>
<dbReference type="RefSeq" id="WP_062252116.1">
    <property type="nucleotide sequence ID" value="NZ_CP014229.1"/>
</dbReference>
<dbReference type="AlphaFoldDB" id="A0A0X8JJM1"/>
<dbReference type="Proteomes" id="UP000069241">
    <property type="component" value="Chromosome"/>
</dbReference>